<reference evidence="7" key="1">
    <citation type="submission" date="2016-10" db="EMBL/GenBank/DDBJ databases">
        <title>CRISPR-Cas defence system in Roseofilum reptotaenium: evidence of a bacteriophage-cyanobacterium arms race in the coral black band disease.</title>
        <authorList>
            <person name="Buerger P."/>
            <person name="Wood-Charlson E.M."/>
            <person name="Weynberg K.D."/>
            <person name="Willis B."/>
            <person name="Van Oppen M.J."/>
        </authorList>
    </citation>
    <scope>NUCLEOTIDE SEQUENCE [LARGE SCALE GENOMIC DNA]</scope>
    <source>
        <strain evidence="7">AO1-A</strain>
    </source>
</reference>
<dbReference type="Gene3D" id="3.40.190.10">
    <property type="entry name" value="Periplasmic binding protein-like II"/>
    <property type="match status" value="1"/>
</dbReference>
<evidence type="ECO:0000259" key="6">
    <source>
        <dbReference type="Pfam" id="PF00496"/>
    </source>
</evidence>
<gene>
    <name evidence="7" type="ORF">BI308_08240</name>
</gene>
<evidence type="ECO:0000313" key="7">
    <source>
        <dbReference type="EMBL" id="OJJ26178.1"/>
    </source>
</evidence>
<name>A0A1L9QU34_9CYAN</name>
<comment type="caution">
    <text evidence="7">The sequence shown here is derived from an EMBL/GenBank/DDBJ whole genome shotgun (WGS) entry which is preliminary data.</text>
</comment>
<keyword evidence="3" id="KW-0813">Transport</keyword>
<evidence type="ECO:0000256" key="5">
    <source>
        <dbReference type="SAM" id="SignalP"/>
    </source>
</evidence>
<evidence type="ECO:0000256" key="4">
    <source>
        <dbReference type="ARBA" id="ARBA00022729"/>
    </source>
</evidence>
<dbReference type="EMBL" id="MLAW01000010">
    <property type="protein sequence ID" value="OJJ26178.1"/>
    <property type="molecule type" value="Genomic_DNA"/>
</dbReference>
<keyword evidence="8" id="KW-1185">Reference proteome</keyword>
<feature type="signal peptide" evidence="5">
    <location>
        <begin position="1"/>
        <end position="28"/>
    </location>
</feature>
<protein>
    <submittedName>
        <fullName evidence="7">Peptide ABC transporter substrate-binding protein</fullName>
    </submittedName>
</protein>
<feature type="chain" id="PRO_5013086670" evidence="5">
    <location>
        <begin position="29"/>
        <end position="545"/>
    </location>
</feature>
<dbReference type="PANTHER" id="PTHR30290:SF10">
    <property type="entry name" value="PERIPLASMIC OLIGOPEPTIDE-BINDING PROTEIN-RELATED"/>
    <property type="match status" value="1"/>
</dbReference>
<dbReference type="AlphaFoldDB" id="A0A1L9QU34"/>
<feature type="domain" description="Solute-binding protein family 5" evidence="6">
    <location>
        <begin position="88"/>
        <end position="452"/>
    </location>
</feature>
<dbReference type="PANTHER" id="PTHR30290">
    <property type="entry name" value="PERIPLASMIC BINDING COMPONENT OF ABC TRANSPORTER"/>
    <property type="match status" value="1"/>
</dbReference>
<evidence type="ECO:0000256" key="2">
    <source>
        <dbReference type="ARBA" id="ARBA00005695"/>
    </source>
</evidence>
<keyword evidence="4 5" id="KW-0732">Signal</keyword>
<proteinExistence type="inferred from homology"/>
<comment type="subcellular location">
    <subcellularLocation>
        <location evidence="1">Cell envelope</location>
    </subcellularLocation>
</comment>
<dbReference type="InterPro" id="IPR000914">
    <property type="entry name" value="SBP_5_dom"/>
</dbReference>
<dbReference type="GO" id="GO:0042597">
    <property type="term" value="C:periplasmic space"/>
    <property type="evidence" value="ECO:0007669"/>
    <property type="project" value="UniProtKB-ARBA"/>
</dbReference>
<dbReference type="InterPro" id="IPR039424">
    <property type="entry name" value="SBP_5"/>
</dbReference>
<dbReference type="GO" id="GO:0030313">
    <property type="term" value="C:cell envelope"/>
    <property type="evidence" value="ECO:0007669"/>
    <property type="project" value="UniProtKB-SubCell"/>
</dbReference>
<dbReference type="Gene3D" id="3.10.105.10">
    <property type="entry name" value="Dipeptide-binding Protein, Domain 3"/>
    <property type="match status" value="1"/>
</dbReference>
<evidence type="ECO:0000256" key="1">
    <source>
        <dbReference type="ARBA" id="ARBA00004196"/>
    </source>
</evidence>
<dbReference type="SUPFAM" id="SSF53850">
    <property type="entry name" value="Periplasmic binding protein-like II"/>
    <property type="match status" value="1"/>
</dbReference>
<sequence length="545" mass="60455">MLFTWLKQSQRFGQFLAIALVCCFIAIACNPQSNNTQTPKGENEPVILGTTLKLRTLDPADAYEIPSLNVLYNIGDRLYTYQDGTSDLNPQLATELPIIGGDRLTYTIPLRQGVIFHDGTPFNAEAMVFSLKRFMENQGRPSFLLSDIVESTEATGEYEIAIKLNQPFAGFTSLLAFAGLCPISPQSYQIGSGQFQPDTFVGTGPYKVAEVTPDVLRLEPFADYWGDVAQNEGIDIQVFSSPANLFNAFRTGAIDVSLGALDSNQIDSLEKEMDKEGWQEIAAEGNTLNYIIVNVQSDPLNQLPVRQALAAITDRPTINNRVLQGQAEIAYTLIPKTFAASEPVFKTLYGDGNVELAKKLLTEAGYSVDKPAVVEIWYPSSSTKRGLIASTLKAIADTQLEGLLDIQPNSVESATAFQNLDKGVYPTFMLDWYADFLDPDNYIQPFLECTEGSETDGCKAGASQYHGSFYYNPRVNDLIAQQRQEQDPEKRRLLLVEIQERLAEEVPYIPLWFDKDYIFAQKNIGGVIIEANQSIPYGKITRVKS</sequence>
<dbReference type="GO" id="GO:0043190">
    <property type="term" value="C:ATP-binding cassette (ABC) transporter complex"/>
    <property type="evidence" value="ECO:0007669"/>
    <property type="project" value="InterPro"/>
</dbReference>
<evidence type="ECO:0000313" key="8">
    <source>
        <dbReference type="Proteomes" id="UP000183940"/>
    </source>
</evidence>
<dbReference type="PROSITE" id="PS51257">
    <property type="entry name" value="PROKAR_LIPOPROTEIN"/>
    <property type="match status" value="1"/>
</dbReference>
<dbReference type="PIRSF" id="PIRSF002741">
    <property type="entry name" value="MppA"/>
    <property type="match status" value="1"/>
</dbReference>
<accession>A0A1L9QU34</accession>
<dbReference type="GO" id="GO:0015833">
    <property type="term" value="P:peptide transport"/>
    <property type="evidence" value="ECO:0007669"/>
    <property type="project" value="TreeGrafter"/>
</dbReference>
<dbReference type="CDD" id="cd08519">
    <property type="entry name" value="PBP2_NikA_DppA_OppA_like_20"/>
    <property type="match status" value="1"/>
</dbReference>
<dbReference type="STRING" id="1925591.BI308_08240"/>
<evidence type="ECO:0000256" key="3">
    <source>
        <dbReference type="ARBA" id="ARBA00022448"/>
    </source>
</evidence>
<dbReference type="Proteomes" id="UP000183940">
    <property type="component" value="Unassembled WGS sequence"/>
</dbReference>
<organism evidence="7 8">
    <name type="scientific">Roseofilum reptotaenium AO1-A</name>
    <dbReference type="NCBI Taxonomy" id="1925591"/>
    <lineage>
        <taxon>Bacteria</taxon>
        <taxon>Bacillati</taxon>
        <taxon>Cyanobacteriota</taxon>
        <taxon>Cyanophyceae</taxon>
        <taxon>Desertifilales</taxon>
        <taxon>Desertifilaceae</taxon>
        <taxon>Roseofilum</taxon>
    </lineage>
</organism>
<dbReference type="GO" id="GO:1904680">
    <property type="term" value="F:peptide transmembrane transporter activity"/>
    <property type="evidence" value="ECO:0007669"/>
    <property type="project" value="TreeGrafter"/>
</dbReference>
<dbReference type="InterPro" id="IPR030678">
    <property type="entry name" value="Peptide/Ni-bd"/>
</dbReference>
<comment type="similarity">
    <text evidence="2">Belongs to the bacterial solute-binding protein 5 family.</text>
</comment>
<dbReference type="Pfam" id="PF00496">
    <property type="entry name" value="SBP_bac_5"/>
    <property type="match status" value="1"/>
</dbReference>